<evidence type="ECO:0000256" key="3">
    <source>
        <dbReference type="ARBA" id="ARBA00022475"/>
    </source>
</evidence>
<feature type="domain" description="MgtC/SapB/SrpB/YhiD N-terminal" evidence="8">
    <location>
        <begin position="29"/>
        <end position="149"/>
    </location>
</feature>
<gene>
    <name evidence="9" type="ORF">FA740_17695</name>
</gene>
<feature type="transmembrane region" description="Helical" evidence="7">
    <location>
        <begin position="25"/>
        <end position="42"/>
    </location>
</feature>
<dbReference type="RefSeq" id="WP_136858158.1">
    <property type="nucleotide sequence ID" value="NZ_SUNH01000040.1"/>
</dbReference>
<evidence type="ECO:0000256" key="2">
    <source>
        <dbReference type="ARBA" id="ARBA00009298"/>
    </source>
</evidence>
<dbReference type="Pfam" id="PF02308">
    <property type="entry name" value="MgtC"/>
    <property type="match status" value="1"/>
</dbReference>
<proteinExistence type="inferred from homology"/>
<dbReference type="PRINTS" id="PR01837">
    <property type="entry name" value="MGTCSAPBPROT"/>
</dbReference>
<comment type="similarity">
    <text evidence="2 7">Belongs to the MgtC/SapB family.</text>
</comment>
<feature type="transmembrane region" description="Helical" evidence="7">
    <location>
        <begin position="82"/>
        <end position="100"/>
    </location>
</feature>
<keyword evidence="3" id="KW-1003">Cell membrane</keyword>
<comment type="caution">
    <text evidence="9">The sequence shown here is derived from an EMBL/GenBank/DDBJ whole genome shotgun (WGS) entry which is preliminary data.</text>
</comment>
<dbReference type="InterPro" id="IPR049177">
    <property type="entry name" value="MgtC_SapB_SrpB_YhiD_N"/>
</dbReference>
<name>A0A4U0QUP2_9RHOB</name>
<dbReference type="InterPro" id="IPR003416">
    <property type="entry name" value="MgtC/SapB/SrpB/YhiD_fam"/>
</dbReference>
<feature type="transmembrane region" description="Helical" evidence="7">
    <location>
        <begin position="54"/>
        <end position="70"/>
    </location>
</feature>
<sequence>MGEEIWLTIRSEFSDVPDLSTLTRITVRLILAAVLGGVLGYERELKGRSAGVRTHMLVAVGAALFVLGPLQSGMEIGDMSRVLQGIVQGIGFIGAGAIMVRSSMHQIEGLTTAANIWATAGIGVMAGLGLEATAVLSAVIVLIILAAVPVVLPKQATARRDEYDR</sequence>
<dbReference type="OrthoDB" id="9811198at2"/>
<protein>
    <recommendedName>
        <fullName evidence="7">Protein MgtC</fullName>
    </recommendedName>
</protein>
<keyword evidence="7" id="KW-0997">Cell inner membrane</keyword>
<dbReference type="PANTHER" id="PTHR33778:SF1">
    <property type="entry name" value="MAGNESIUM TRANSPORTER YHID-RELATED"/>
    <property type="match status" value="1"/>
</dbReference>
<accession>A0A4U0QUP2</accession>
<dbReference type="EMBL" id="SUNH01000040">
    <property type="protein sequence ID" value="TJZ79884.1"/>
    <property type="molecule type" value="Genomic_DNA"/>
</dbReference>
<keyword evidence="10" id="KW-1185">Reference proteome</keyword>
<evidence type="ECO:0000256" key="7">
    <source>
        <dbReference type="RuleBase" id="RU365041"/>
    </source>
</evidence>
<evidence type="ECO:0000256" key="1">
    <source>
        <dbReference type="ARBA" id="ARBA00004651"/>
    </source>
</evidence>
<evidence type="ECO:0000256" key="6">
    <source>
        <dbReference type="ARBA" id="ARBA00023136"/>
    </source>
</evidence>
<comment type="subcellular location">
    <subcellularLocation>
        <location evidence="7">Cell inner membrane</location>
        <topology evidence="7">Multi-pass membrane protein</topology>
    </subcellularLocation>
    <subcellularLocation>
        <location evidence="1">Cell membrane</location>
        <topology evidence="1">Multi-pass membrane protein</topology>
    </subcellularLocation>
</comment>
<dbReference type="GO" id="GO:0005886">
    <property type="term" value="C:plasma membrane"/>
    <property type="evidence" value="ECO:0007669"/>
    <property type="project" value="UniProtKB-SubCell"/>
</dbReference>
<evidence type="ECO:0000313" key="10">
    <source>
        <dbReference type="Proteomes" id="UP000306223"/>
    </source>
</evidence>
<dbReference type="PANTHER" id="PTHR33778">
    <property type="entry name" value="PROTEIN MGTC"/>
    <property type="match status" value="1"/>
</dbReference>
<reference evidence="9 10" key="1">
    <citation type="submission" date="2019-04" db="EMBL/GenBank/DDBJ databases">
        <authorList>
            <person name="Li J."/>
        </authorList>
    </citation>
    <scope>NUCLEOTIDE SEQUENCE [LARGE SCALE GENOMIC DNA]</scope>
    <source>
        <strain evidence="9 10">CCTCC AB2016182</strain>
    </source>
</reference>
<evidence type="ECO:0000256" key="5">
    <source>
        <dbReference type="ARBA" id="ARBA00022989"/>
    </source>
</evidence>
<dbReference type="Proteomes" id="UP000306223">
    <property type="component" value="Unassembled WGS sequence"/>
</dbReference>
<feature type="transmembrane region" description="Helical" evidence="7">
    <location>
        <begin position="134"/>
        <end position="152"/>
    </location>
</feature>
<dbReference type="AlphaFoldDB" id="A0A4U0QUP2"/>
<keyword evidence="5 7" id="KW-1133">Transmembrane helix</keyword>
<feature type="transmembrane region" description="Helical" evidence="7">
    <location>
        <begin position="107"/>
        <end position="128"/>
    </location>
</feature>
<evidence type="ECO:0000313" key="9">
    <source>
        <dbReference type="EMBL" id="TJZ79884.1"/>
    </source>
</evidence>
<keyword evidence="4 7" id="KW-0812">Transmembrane</keyword>
<keyword evidence="6 7" id="KW-0472">Membrane</keyword>
<evidence type="ECO:0000259" key="8">
    <source>
        <dbReference type="Pfam" id="PF02308"/>
    </source>
</evidence>
<organism evidence="9 10">
    <name type="scientific">Paracoccus hibiscisoli</name>
    <dbReference type="NCBI Taxonomy" id="2023261"/>
    <lineage>
        <taxon>Bacteria</taxon>
        <taxon>Pseudomonadati</taxon>
        <taxon>Pseudomonadota</taxon>
        <taxon>Alphaproteobacteria</taxon>
        <taxon>Rhodobacterales</taxon>
        <taxon>Paracoccaceae</taxon>
        <taxon>Paracoccus</taxon>
    </lineage>
</organism>
<evidence type="ECO:0000256" key="4">
    <source>
        <dbReference type="ARBA" id="ARBA00022692"/>
    </source>
</evidence>